<evidence type="ECO:0000313" key="2">
    <source>
        <dbReference type="Proteomes" id="UP000326582"/>
    </source>
</evidence>
<keyword evidence="2" id="KW-1185">Reference proteome</keyword>
<evidence type="ECO:0000313" key="1">
    <source>
        <dbReference type="EMBL" id="QFZ28904.1"/>
    </source>
</evidence>
<dbReference type="Proteomes" id="UP000326582">
    <property type="component" value="Chromosome 5"/>
</dbReference>
<accession>A0ACD0WMV6</accession>
<organism evidence="1 2">
    <name type="scientific">Clavispora lusitaniae</name>
    <name type="common">Candida lusitaniae</name>
    <dbReference type="NCBI Taxonomy" id="36911"/>
    <lineage>
        <taxon>Eukaryota</taxon>
        <taxon>Fungi</taxon>
        <taxon>Dikarya</taxon>
        <taxon>Ascomycota</taxon>
        <taxon>Saccharomycotina</taxon>
        <taxon>Pichiomycetes</taxon>
        <taxon>Metschnikowiaceae</taxon>
        <taxon>Clavispora</taxon>
    </lineage>
</organism>
<protein>
    <submittedName>
        <fullName evidence="1">Uncharacterized protein</fullName>
    </submittedName>
</protein>
<reference evidence="2" key="1">
    <citation type="journal article" date="2019" name="MBio">
        <title>Comparative genomics for the elucidation of multidrug resistance (MDR) in Candida lusitaniae.</title>
        <authorList>
            <person name="Kannan A."/>
            <person name="Asner S.A."/>
            <person name="Trachsel E."/>
            <person name="Kelly S."/>
            <person name="Parker J."/>
            <person name="Sanglard D."/>
        </authorList>
    </citation>
    <scope>NUCLEOTIDE SEQUENCE [LARGE SCALE GENOMIC DNA]</scope>
    <source>
        <strain evidence="2">P1</strain>
    </source>
</reference>
<name>A0ACD0WMV6_CLALS</name>
<dbReference type="EMBL" id="CP038488">
    <property type="protein sequence ID" value="QFZ28904.1"/>
    <property type="molecule type" value="Genomic_DNA"/>
</dbReference>
<gene>
    <name evidence="1" type="ORF">EJF14_50122</name>
</gene>
<proteinExistence type="predicted"/>
<sequence>MSPVQGCIYATLSPCRMSMDARSYQNKNEGAVSLYSRLELVGSVKNRYSETKCKYLSLQQSVKENVQYQFGDSHNMPMKRKQCNGQNTMDMQQKAHFTNRFSVSRRDECDCLDCHHGHKSVHICPAITSSHRAHLMTEYRHR</sequence>